<dbReference type="EMBL" id="ML996576">
    <property type="protein sequence ID" value="KAF2756034.1"/>
    <property type="molecule type" value="Genomic_DNA"/>
</dbReference>
<dbReference type="GeneID" id="54491077"/>
<organism evidence="2 3">
    <name type="scientific">Pseudovirgaria hyperparasitica</name>
    <dbReference type="NCBI Taxonomy" id="470096"/>
    <lineage>
        <taxon>Eukaryota</taxon>
        <taxon>Fungi</taxon>
        <taxon>Dikarya</taxon>
        <taxon>Ascomycota</taxon>
        <taxon>Pezizomycotina</taxon>
        <taxon>Dothideomycetes</taxon>
        <taxon>Dothideomycetes incertae sedis</taxon>
        <taxon>Acrospermales</taxon>
        <taxon>Acrospermaceae</taxon>
        <taxon>Pseudovirgaria</taxon>
    </lineage>
</organism>
<name>A0A6A6W1Z7_9PEZI</name>
<feature type="region of interest" description="Disordered" evidence="1">
    <location>
        <begin position="102"/>
        <end position="121"/>
    </location>
</feature>
<gene>
    <name evidence="2" type="ORF">EJ05DRAFT_86858</name>
</gene>
<feature type="compositionally biased region" description="Low complexity" evidence="1">
    <location>
        <begin position="23"/>
        <end position="38"/>
    </location>
</feature>
<feature type="compositionally biased region" description="Low complexity" evidence="1">
    <location>
        <begin position="102"/>
        <end position="111"/>
    </location>
</feature>
<accession>A0A6A6W1Z7</accession>
<proteinExistence type="predicted"/>
<dbReference type="AlphaFoldDB" id="A0A6A6W1Z7"/>
<evidence type="ECO:0000313" key="3">
    <source>
        <dbReference type="Proteomes" id="UP000799437"/>
    </source>
</evidence>
<evidence type="ECO:0000256" key="1">
    <source>
        <dbReference type="SAM" id="MobiDB-lite"/>
    </source>
</evidence>
<keyword evidence="3" id="KW-1185">Reference proteome</keyword>
<dbReference type="Proteomes" id="UP000799437">
    <property type="component" value="Unassembled WGS sequence"/>
</dbReference>
<protein>
    <submittedName>
        <fullName evidence="2">Uncharacterized protein</fullName>
    </submittedName>
</protein>
<evidence type="ECO:0000313" key="2">
    <source>
        <dbReference type="EMBL" id="KAF2756034.1"/>
    </source>
</evidence>
<feature type="region of interest" description="Disordered" evidence="1">
    <location>
        <begin position="1"/>
        <end position="50"/>
    </location>
</feature>
<sequence length="153" mass="16848">MAANFRIAMPPPQPSHAIKSSSRRTPLTPSTITPPSVSAHTPSATRHELGSPTRAEALLAKVAQHPTYRPRPSPPSSPVASTAAGERQPVVTRAYSADQWQQLHQQHAQLQRSYSSHPRQDGYISFPDFEKYCGYDNSAVAYERRQERSSVSG</sequence>
<feature type="region of interest" description="Disordered" evidence="1">
    <location>
        <begin position="64"/>
        <end position="87"/>
    </location>
</feature>
<dbReference type="OrthoDB" id="3891636at2759"/>
<dbReference type="RefSeq" id="XP_033598485.1">
    <property type="nucleotide sequence ID" value="XM_033750023.1"/>
</dbReference>
<reference evidence="2" key="1">
    <citation type="journal article" date="2020" name="Stud. Mycol.">
        <title>101 Dothideomycetes genomes: a test case for predicting lifestyles and emergence of pathogens.</title>
        <authorList>
            <person name="Haridas S."/>
            <person name="Albert R."/>
            <person name="Binder M."/>
            <person name="Bloem J."/>
            <person name="Labutti K."/>
            <person name="Salamov A."/>
            <person name="Andreopoulos B."/>
            <person name="Baker S."/>
            <person name="Barry K."/>
            <person name="Bills G."/>
            <person name="Bluhm B."/>
            <person name="Cannon C."/>
            <person name="Castanera R."/>
            <person name="Culley D."/>
            <person name="Daum C."/>
            <person name="Ezra D."/>
            <person name="Gonzalez J."/>
            <person name="Henrissat B."/>
            <person name="Kuo A."/>
            <person name="Liang C."/>
            <person name="Lipzen A."/>
            <person name="Lutzoni F."/>
            <person name="Magnuson J."/>
            <person name="Mondo S."/>
            <person name="Nolan M."/>
            <person name="Ohm R."/>
            <person name="Pangilinan J."/>
            <person name="Park H.-J."/>
            <person name="Ramirez L."/>
            <person name="Alfaro M."/>
            <person name="Sun H."/>
            <person name="Tritt A."/>
            <person name="Yoshinaga Y."/>
            <person name="Zwiers L.-H."/>
            <person name="Turgeon B."/>
            <person name="Goodwin S."/>
            <person name="Spatafora J."/>
            <person name="Crous P."/>
            <person name="Grigoriev I."/>
        </authorList>
    </citation>
    <scope>NUCLEOTIDE SEQUENCE</scope>
    <source>
        <strain evidence="2">CBS 121739</strain>
    </source>
</reference>